<gene>
    <name evidence="4" type="ORF">P0082_06255</name>
</gene>
<dbReference type="SMART" id="SM00382">
    <property type="entry name" value="AAA"/>
    <property type="match status" value="1"/>
</dbReference>
<dbReference type="GO" id="GO:0005524">
    <property type="term" value="F:ATP binding"/>
    <property type="evidence" value="ECO:0007669"/>
    <property type="project" value="UniProtKB-KW"/>
</dbReference>
<keyword evidence="2 4" id="KW-0067">ATP-binding</keyword>
<keyword evidence="5" id="KW-1185">Reference proteome</keyword>
<reference evidence="4 5" key="1">
    <citation type="submission" date="2023-04" db="EMBL/GenBank/DDBJ databases">
        <title>Spirochaete genome identified in red abalone sample constitutes a novel genus.</title>
        <authorList>
            <person name="Sharma S.P."/>
            <person name="Purcell C.M."/>
            <person name="Hyde J.R."/>
            <person name="Severin A.J."/>
        </authorList>
    </citation>
    <scope>NUCLEOTIDE SEQUENCE [LARGE SCALE GENOMIC DNA]</scope>
    <source>
        <strain evidence="4 5">SP-2023</strain>
    </source>
</reference>
<dbReference type="CDD" id="cd03216">
    <property type="entry name" value="ABC_Carb_Monos_I"/>
    <property type="match status" value="1"/>
</dbReference>
<evidence type="ECO:0000256" key="1">
    <source>
        <dbReference type="ARBA" id="ARBA00022741"/>
    </source>
</evidence>
<dbReference type="InterPro" id="IPR003593">
    <property type="entry name" value="AAA+_ATPase"/>
</dbReference>
<dbReference type="EMBL" id="CP123443">
    <property type="protein sequence ID" value="WGK68082.1"/>
    <property type="molecule type" value="Genomic_DNA"/>
</dbReference>
<evidence type="ECO:0000313" key="4">
    <source>
        <dbReference type="EMBL" id="WGK68082.1"/>
    </source>
</evidence>
<sequence>MPSNVKKTSQTPETFAIEVEKLSKAFPGILANDQVSLQVRQGEIHALLGENGAGKSTLMSLIFGLYAPDSGKIRVMGRPCQIKGPTDAGRHKIGMVHQHFRLVETFSVTDNIMLGVEKQQWGILQRKQVAKEIRQLCRRYGLGLEPDKLINQLTIGQQQKVEILKMLYRENSILIFDEPTAVLMPQEIRELMSILEGLKAEGKTIILITHKLKEIRQVADRCTIMRRGRVIDTVEMAHSDNEQLTQMMIGHSINLDFSKLRLNRPSPPDGQTPLFSCEKLRVRSDSGAQAVKDVRFDLHRGQILGLAGVDGNGQMELVQALAGLRPLDAGRITFNGKDISNCNVRERIDMGMGYIPADRGHYGLILEENIGINMALKDFLREPYTKGIWLQSAAFRGRAEQLIAAYDIRCPQGAETQVRKMSGGNQQKVILAREISRRPSVILIEQPTRGLDVGAVSDIYRQILEIRRESAILLVSFELDEIISLADRIAVISDGRITGSMPAEEVDELQIGRLMAGEVLA</sequence>
<dbReference type="PROSITE" id="PS00211">
    <property type="entry name" value="ABC_TRANSPORTER_1"/>
    <property type="match status" value="1"/>
</dbReference>
<feature type="domain" description="ABC transporter" evidence="3">
    <location>
        <begin position="17"/>
        <end position="252"/>
    </location>
</feature>
<evidence type="ECO:0000313" key="5">
    <source>
        <dbReference type="Proteomes" id="UP001228690"/>
    </source>
</evidence>
<dbReference type="SUPFAM" id="SSF52540">
    <property type="entry name" value="P-loop containing nucleoside triphosphate hydrolases"/>
    <property type="match status" value="2"/>
</dbReference>
<dbReference type="RefSeq" id="WP_326926247.1">
    <property type="nucleotide sequence ID" value="NZ_CP123443.1"/>
</dbReference>
<evidence type="ECO:0000256" key="2">
    <source>
        <dbReference type="ARBA" id="ARBA00022840"/>
    </source>
</evidence>
<proteinExistence type="predicted"/>
<evidence type="ECO:0000259" key="3">
    <source>
        <dbReference type="PROSITE" id="PS50893"/>
    </source>
</evidence>
<dbReference type="PANTHER" id="PTHR43790:SF4">
    <property type="entry name" value="GUANOSINE IMPORT ATP-BINDING PROTEIN NUPO"/>
    <property type="match status" value="1"/>
</dbReference>
<feature type="domain" description="ABC transporter" evidence="3">
    <location>
        <begin position="275"/>
        <end position="519"/>
    </location>
</feature>
<dbReference type="InterPro" id="IPR027417">
    <property type="entry name" value="P-loop_NTPase"/>
</dbReference>
<dbReference type="Gene3D" id="3.40.50.300">
    <property type="entry name" value="P-loop containing nucleotide triphosphate hydrolases"/>
    <property type="match status" value="2"/>
</dbReference>
<organism evidence="4 5">
    <name type="scientific">Candidatus Haliotispira prima</name>
    <dbReference type="NCBI Taxonomy" id="3034016"/>
    <lineage>
        <taxon>Bacteria</taxon>
        <taxon>Pseudomonadati</taxon>
        <taxon>Spirochaetota</taxon>
        <taxon>Spirochaetia</taxon>
        <taxon>Spirochaetales</taxon>
        <taxon>Spirochaetaceae</taxon>
        <taxon>Candidatus Haliotispira</taxon>
    </lineage>
</organism>
<keyword evidence="1" id="KW-0547">Nucleotide-binding</keyword>
<dbReference type="PROSITE" id="PS50893">
    <property type="entry name" value="ABC_TRANSPORTER_2"/>
    <property type="match status" value="2"/>
</dbReference>
<dbReference type="InterPro" id="IPR003439">
    <property type="entry name" value="ABC_transporter-like_ATP-bd"/>
</dbReference>
<name>A0ABY8MDM7_9SPIO</name>
<dbReference type="CDD" id="cd03215">
    <property type="entry name" value="ABC_Carb_Monos_II"/>
    <property type="match status" value="1"/>
</dbReference>
<dbReference type="PANTHER" id="PTHR43790">
    <property type="entry name" value="CARBOHYDRATE TRANSPORT ATP-BINDING PROTEIN MG119-RELATED"/>
    <property type="match status" value="1"/>
</dbReference>
<dbReference type="Proteomes" id="UP001228690">
    <property type="component" value="Chromosome"/>
</dbReference>
<protein>
    <submittedName>
        <fullName evidence="4">ABC transporter ATP-binding protein</fullName>
    </submittedName>
</protein>
<dbReference type="Pfam" id="PF00005">
    <property type="entry name" value="ABC_tran"/>
    <property type="match status" value="2"/>
</dbReference>
<dbReference type="InterPro" id="IPR017871">
    <property type="entry name" value="ABC_transporter-like_CS"/>
</dbReference>
<dbReference type="InterPro" id="IPR050107">
    <property type="entry name" value="ABC_carbohydrate_import_ATPase"/>
</dbReference>
<accession>A0ABY8MDM7</accession>